<evidence type="ECO:0000259" key="1">
    <source>
        <dbReference type="PROSITE" id="PS50021"/>
    </source>
</evidence>
<dbReference type="SUPFAM" id="SSF47576">
    <property type="entry name" value="Calponin-homology domain, CH-domain"/>
    <property type="match status" value="1"/>
</dbReference>
<evidence type="ECO:0000313" key="3">
    <source>
        <dbReference type="Proteomes" id="UP001431209"/>
    </source>
</evidence>
<dbReference type="InterPro" id="IPR001715">
    <property type="entry name" value="CH_dom"/>
</dbReference>
<dbReference type="AlphaFoldDB" id="A0AAW2YM19"/>
<dbReference type="PROSITE" id="PS50021">
    <property type="entry name" value="CH"/>
    <property type="match status" value="1"/>
</dbReference>
<dbReference type="GO" id="GO:0031032">
    <property type="term" value="P:actomyosin structure organization"/>
    <property type="evidence" value="ECO:0007669"/>
    <property type="project" value="InterPro"/>
</dbReference>
<dbReference type="PRINTS" id="PR00888">
    <property type="entry name" value="SM22CALPONIN"/>
</dbReference>
<evidence type="ECO:0000313" key="2">
    <source>
        <dbReference type="EMBL" id="KAL0478120.1"/>
    </source>
</evidence>
<gene>
    <name evidence="2" type="ORF">AKO1_010775</name>
</gene>
<dbReference type="InterPro" id="IPR003096">
    <property type="entry name" value="SM22_calponin"/>
</dbReference>
<feature type="domain" description="Calponin-homology (CH)" evidence="1">
    <location>
        <begin position="38"/>
        <end position="143"/>
    </location>
</feature>
<dbReference type="PANTHER" id="PTHR47385">
    <property type="entry name" value="CALPONIN"/>
    <property type="match status" value="1"/>
</dbReference>
<dbReference type="PRINTS" id="PR00889">
    <property type="entry name" value="CALPONIN"/>
</dbReference>
<dbReference type="Proteomes" id="UP001431209">
    <property type="component" value="Unassembled WGS sequence"/>
</dbReference>
<proteinExistence type="predicted"/>
<dbReference type="InterPro" id="IPR001997">
    <property type="entry name" value="Calponin/LIMCH1"/>
</dbReference>
<dbReference type="Gene3D" id="1.10.418.10">
    <property type="entry name" value="Calponin-like domain"/>
    <property type="match status" value="1"/>
</dbReference>
<organism evidence="2 3">
    <name type="scientific">Acrasis kona</name>
    <dbReference type="NCBI Taxonomy" id="1008807"/>
    <lineage>
        <taxon>Eukaryota</taxon>
        <taxon>Discoba</taxon>
        <taxon>Heterolobosea</taxon>
        <taxon>Tetramitia</taxon>
        <taxon>Eutetramitia</taxon>
        <taxon>Acrasidae</taxon>
        <taxon>Acrasis</taxon>
    </lineage>
</organism>
<accession>A0AAW2YM19</accession>
<reference evidence="2 3" key="1">
    <citation type="submission" date="2024-03" db="EMBL/GenBank/DDBJ databases">
        <title>The Acrasis kona genome and developmental transcriptomes reveal deep origins of eukaryotic multicellular pathways.</title>
        <authorList>
            <person name="Sheikh S."/>
            <person name="Fu C.-J."/>
            <person name="Brown M.W."/>
            <person name="Baldauf S.L."/>
        </authorList>
    </citation>
    <scope>NUCLEOTIDE SEQUENCE [LARGE SCALE GENOMIC DNA]</scope>
    <source>
        <strain evidence="2 3">ATCC MYA-3509</strain>
    </source>
</reference>
<dbReference type="InterPro" id="IPR050606">
    <property type="entry name" value="Calponin-like"/>
</dbReference>
<dbReference type="Pfam" id="PF00307">
    <property type="entry name" value="CH"/>
    <property type="match status" value="1"/>
</dbReference>
<dbReference type="GO" id="GO:0015629">
    <property type="term" value="C:actin cytoskeleton"/>
    <property type="evidence" value="ECO:0007669"/>
    <property type="project" value="TreeGrafter"/>
</dbReference>
<comment type="caution">
    <text evidence="2">The sequence shown here is derived from an EMBL/GenBank/DDBJ whole genome shotgun (WGS) entry which is preliminary data.</text>
</comment>
<sequence>MSSYVQYDPSQVATNKDGIPIYGMDLELEAKKMAKYDKEKEGNVRYWIEAVTGESFKNDDFQDSLKDGLLLCKLANAIKPGSVPKVNNSKLNFMQMENVGYFLKAAANMGLKPHDSFQTVDLFEGKNIPQVIQALFNFGGVVQKQPGYTGPCLGVKMAEKQNIQFTEDQLRRSSNTVGLQYEGSFKHATGLNASREVVKTKDTGVRGATTQQMSGSIAYDQGKSIHNNIVKVVQQPTSPGPTTQNITFTSTATVDENSFDDLEKLAELRDAGILTFEEFETKKNQILGL</sequence>
<dbReference type="InterPro" id="IPR018649">
    <property type="entry name" value="SHOCT"/>
</dbReference>
<dbReference type="SMART" id="SM00033">
    <property type="entry name" value="CH"/>
    <property type="match status" value="1"/>
</dbReference>
<name>A0AAW2YM19_9EUKA</name>
<keyword evidence="3" id="KW-1185">Reference proteome</keyword>
<dbReference type="GO" id="GO:0051015">
    <property type="term" value="F:actin filament binding"/>
    <property type="evidence" value="ECO:0007669"/>
    <property type="project" value="TreeGrafter"/>
</dbReference>
<dbReference type="Pfam" id="PF09851">
    <property type="entry name" value="SHOCT"/>
    <property type="match status" value="1"/>
</dbReference>
<dbReference type="GO" id="GO:0007015">
    <property type="term" value="P:actin filament organization"/>
    <property type="evidence" value="ECO:0007669"/>
    <property type="project" value="TreeGrafter"/>
</dbReference>
<dbReference type="InterPro" id="IPR036872">
    <property type="entry name" value="CH_dom_sf"/>
</dbReference>
<dbReference type="EMBL" id="JAOPGA020000309">
    <property type="protein sequence ID" value="KAL0478120.1"/>
    <property type="molecule type" value="Genomic_DNA"/>
</dbReference>
<protein>
    <submittedName>
        <fullName evidence="2">Calponin domain-containing protein</fullName>
    </submittedName>
</protein>
<dbReference type="PANTHER" id="PTHR47385:SF14">
    <property type="entry name" value="TRANSGELIN"/>
    <property type="match status" value="1"/>
</dbReference>